<dbReference type="AlphaFoldDB" id="A0A2M7XGL3"/>
<dbReference type="NCBIfam" id="TIGR00029">
    <property type="entry name" value="S20"/>
    <property type="match status" value="1"/>
</dbReference>
<dbReference type="EMBL" id="PFWT01000003">
    <property type="protein sequence ID" value="PJA47018.1"/>
    <property type="molecule type" value="Genomic_DNA"/>
</dbReference>
<gene>
    <name evidence="6 7" type="primary">rpsT</name>
    <name evidence="7" type="ORF">CO173_00380</name>
</gene>
<dbReference type="HAMAP" id="MF_00500">
    <property type="entry name" value="Ribosomal_bS20"/>
    <property type="match status" value="1"/>
</dbReference>
<evidence type="ECO:0000256" key="4">
    <source>
        <dbReference type="ARBA" id="ARBA00023274"/>
    </source>
</evidence>
<dbReference type="GO" id="GO:0006412">
    <property type="term" value="P:translation"/>
    <property type="evidence" value="ECO:0007669"/>
    <property type="project" value="UniProtKB-UniRule"/>
</dbReference>
<comment type="caution">
    <text evidence="7">The sequence shown here is derived from an EMBL/GenBank/DDBJ whole genome shotgun (WGS) entry which is preliminary data.</text>
</comment>
<protein>
    <recommendedName>
        <fullName evidence="5 6">Small ribosomal subunit protein bS20</fullName>
    </recommendedName>
</protein>
<evidence type="ECO:0000313" key="7">
    <source>
        <dbReference type="EMBL" id="PJA47018.1"/>
    </source>
</evidence>
<keyword evidence="4 6" id="KW-0687">Ribonucleoprotein</keyword>
<comment type="function">
    <text evidence="6">Binds directly to 16S ribosomal RNA.</text>
</comment>
<dbReference type="SUPFAM" id="SSF46992">
    <property type="entry name" value="Ribosomal protein S20"/>
    <property type="match status" value="1"/>
</dbReference>
<dbReference type="GO" id="GO:1990904">
    <property type="term" value="C:ribonucleoprotein complex"/>
    <property type="evidence" value="ECO:0007669"/>
    <property type="project" value="UniProtKB-KW"/>
</dbReference>
<keyword evidence="2 6" id="KW-0694">RNA-binding</keyword>
<dbReference type="Pfam" id="PF01649">
    <property type="entry name" value="Ribosomal_S20p"/>
    <property type="match status" value="1"/>
</dbReference>
<organism evidence="7 8">
    <name type="scientific">Candidatus Uhrbacteria bacterium CG_4_9_14_3_um_filter_41_35</name>
    <dbReference type="NCBI Taxonomy" id="1975034"/>
    <lineage>
        <taxon>Bacteria</taxon>
        <taxon>Candidatus Uhriibacteriota</taxon>
    </lineage>
</organism>
<evidence type="ECO:0000256" key="2">
    <source>
        <dbReference type="ARBA" id="ARBA00022884"/>
    </source>
</evidence>
<evidence type="ECO:0000256" key="6">
    <source>
        <dbReference type="HAMAP-Rule" id="MF_00500"/>
    </source>
</evidence>
<sequence>MPNLENAKKALRQADKRAARNQIVKDEIHSLRRAFRKLVDGGKLEDAKQMLPLLDKKLDKAVTKNIFKKNKIARVKSRLALKLGKANAK</sequence>
<dbReference type="Proteomes" id="UP000231263">
    <property type="component" value="Unassembled WGS sequence"/>
</dbReference>
<evidence type="ECO:0000256" key="3">
    <source>
        <dbReference type="ARBA" id="ARBA00022980"/>
    </source>
</evidence>
<dbReference type="GO" id="GO:0019843">
    <property type="term" value="F:rRNA binding"/>
    <property type="evidence" value="ECO:0007669"/>
    <property type="project" value="UniProtKB-UniRule"/>
</dbReference>
<comment type="similarity">
    <text evidence="6">Belongs to the bacterial ribosomal protein bS20 family.</text>
</comment>
<dbReference type="GO" id="GO:0003735">
    <property type="term" value="F:structural constituent of ribosome"/>
    <property type="evidence" value="ECO:0007669"/>
    <property type="project" value="InterPro"/>
</dbReference>
<keyword evidence="3 6" id="KW-0689">Ribosomal protein</keyword>
<accession>A0A2M7XGL3</accession>
<reference evidence="8" key="1">
    <citation type="submission" date="2017-09" db="EMBL/GenBank/DDBJ databases">
        <title>Depth-based differentiation of microbial function through sediment-hosted aquifers and enrichment of novel symbionts in the deep terrestrial subsurface.</title>
        <authorList>
            <person name="Probst A.J."/>
            <person name="Ladd B."/>
            <person name="Jarett J.K."/>
            <person name="Geller-Mcgrath D.E."/>
            <person name="Sieber C.M.K."/>
            <person name="Emerson J.B."/>
            <person name="Anantharaman K."/>
            <person name="Thomas B.C."/>
            <person name="Malmstrom R."/>
            <person name="Stieglmeier M."/>
            <person name="Klingl A."/>
            <person name="Woyke T."/>
            <person name="Ryan C.M."/>
            <person name="Banfield J.F."/>
        </authorList>
    </citation>
    <scope>NUCLEOTIDE SEQUENCE [LARGE SCALE GENOMIC DNA]</scope>
</reference>
<keyword evidence="1 6" id="KW-0699">rRNA-binding</keyword>
<dbReference type="Gene3D" id="1.20.58.110">
    <property type="entry name" value="Ribosomal protein S20"/>
    <property type="match status" value="1"/>
</dbReference>
<dbReference type="InterPro" id="IPR036510">
    <property type="entry name" value="Ribosomal_bS20_sf"/>
</dbReference>
<proteinExistence type="inferred from homology"/>
<evidence type="ECO:0000256" key="1">
    <source>
        <dbReference type="ARBA" id="ARBA00022730"/>
    </source>
</evidence>
<evidence type="ECO:0000313" key="8">
    <source>
        <dbReference type="Proteomes" id="UP000231263"/>
    </source>
</evidence>
<evidence type="ECO:0000256" key="5">
    <source>
        <dbReference type="ARBA" id="ARBA00035136"/>
    </source>
</evidence>
<dbReference type="GO" id="GO:0005840">
    <property type="term" value="C:ribosome"/>
    <property type="evidence" value="ECO:0007669"/>
    <property type="project" value="UniProtKB-KW"/>
</dbReference>
<dbReference type="InterPro" id="IPR002583">
    <property type="entry name" value="Ribosomal_bS20"/>
</dbReference>
<name>A0A2M7XGL3_9BACT</name>